<sequence>MRLLLETTNKTAEKDTAEIMLMELHDNLRTMEINIESNRDRLKQEISPELFLETTARLHDLETSYAECVKNSLPLLDLQYTKATEAAKIAEKRYFDERWKHRHVPPFRFRRPLDRDRPLDMGIVNNVWTRVAVFL</sequence>
<protein>
    <submittedName>
        <fullName evidence="1">Uncharacterized protein</fullName>
    </submittedName>
</protein>
<evidence type="ECO:0000313" key="1">
    <source>
        <dbReference type="EMBL" id="QHT76985.1"/>
    </source>
</evidence>
<accession>A0A6C0HA35</accession>
<proteinExistence type="predicted"/>
<organism evidence="1">
    <name type="scientific">viral metagenome</name>
    <dbReference type="NCBI Taxonomy" id="1070528"/>
    <lineage>
        <taxon>unclassified sequences</taxon>
        <taxon>metagenomes</taxon>
        <taxon>organismal metagenomes</taxon>
    </lineage>
</organism>
<name>A0A6C0HA35_9ZZZZ</name>
<dbReference type="EMBL" id="MN739911">
    <property type="protein sequence ID" value="QHT76985.1"/>
    <property type="molecule type" value="Genomic_DNA"/>
</dbReference>
<dbReference type="AlphaFoldDB" id="A0A6C0HA35"/>
<reference evidence="1" key="1">
    <citation type="journal article" date="2020" name="Nature">
        <title>Giant virus diversity and host interactions through global metagenomics.</title>
        <authorList>
            <person name="Schulz F."/>
            <person name="Roux S."/>
            <person name="Paez-Espino D."/>
            <person name="Jungbluth S."/>
            <person name="Walsh D.A."/>
            <person name="Denef V.J."/>
            <person name="McMahon K.D."/>
            <person name="Konstantinidis K.T."/>
            <person name="Eloe-Fadrosh E.A."/>
            <person name="Kyrpides N.C."/>
            <person name="Woyke T."/>
        </authorList>
    </citation>
    <scope>NUCLEOTIDE SEQUENCE</scope>
    <source>
        <strain evidence="1">GVMAG-M-3300023179-82</strain>
    </source>
</reference>